<evidence type="ECO:0000313" key="6">
    <source>
        <dbReference type="Ensembl" id="ENSCMIP00000016020.1"/>
    </source>
</evidence>
<dbReference type="GO" id="GO:0000922">
    <property type="term" value="C:spindle pole"/>
    <property type="evidence" value="ECO:0007669"/>
    <property type="project" value="TreeGrafter"/>
</dbReference>
<dbReference type="PANTHER" id="PTHR18902">
    <property type="entry name" value="NUCLEAR MITOTIC APPARATUS PROTEIN 1-RELATED"/>
    <property type="match status" value="1"/>
</dbReference>
<dbReference type="GO" id="GO:0008017">
    <property type="term" value="F:microtubule binding"/>
    <property type="evidence" value="ECO:0007669"/>
    <property type="project" value="TreeGrafter"/>
</dbReference>
<keyword evidence="3" id="KW-0597">Phosphoprotein</keyword>
<feature type="coiled-coil region" evidence="5">
    <location>
        <begin position="44"/>
        <end position="78"/>
    </location>
</feature>
<evidence type="ECO:0000256" key="5">
    <source>
        <dbReference type="SAM" id="Coils"/>
    </source>
</evidence>
<keyword evidence="4 5" id="KW-0175">Coiled coil</keyword>
<reference evidence="6" key="4">
    <citation type="submission" date="2025-08" db="UniProtKB">
        <authorList>
            <consortium name="Ensembl"/>
        </authorList>
    </citation>
    <scope>IDENTIFICATION</scope>
</reference>
<gene>
    <name evidence="6" type="primary">numa1</name>
</gene>
<dbReference type="GO" id="GO:0005813">
    <property type="term" value="C:centrosome"/>
    <property type="evidence" value="ECO:0007669"/>
    <property type="project" value="TreeGrafter"/>
</dbReference>
<dbReference type="Gene3D" id="1.10.287.1490">
    <property type="match status" value="1"/>
</dbReference>
<feature type="coiled-coil region" evidence="5">
    <location>
        <begin position="295"/>
        <end position="353"/>
    </location>
</feature>
<sequence length="386" mass="44011">PHTLASPYSGCSSLWALGSRSNYVPSGSPTSPMRDFIRTPQVQMRRLKTQLMDIRTLRDELEIELTETRKQVTEKDTQISILQQRIDRLVKLTESQANQKEPGELVSLRESNESLLTRLRDIQKQCQDLKTEKTQMERKIDKLEEENGDLSYKVRDLGSHLRQSQKALNELADEHETAVPLWEGKQKELERELTGVLIEKKCLEEKLQILEGKLSILEDQLKAAGETHSGSKGEVMGDVLQVGALVYKPILPHYFIGKEEAIQPLESVLCRTPQCDILVHLITVSSYTPSFRLQLEALKQEVWQLKGKVSELEQERVQHGEEQQRLSERMAGLQQANGDMALEKALLEEANRARDEQLDLLNAEMGSLKLALTQKELELETRNQQA</sequence>
<evidence type="ECO:0000256" key="2">
    <source>
        <dbReference type="ARBA" id="ARBA00022490"/>
    </source>
</evidence>
<evidence type="ECO:0000313" key="7">
    <source>
        <dbReference type="Proteomes" id="UP000314986"/>
    </source>
</evidence>
<comment type="subcellular location">
    <subcellularLocation>
        <location evidence="1">Cytoplasm</location>
    </subcellularLocation>
</comment>
<dbReference type="GO" id="GO:0005876">
    <property type="term" value="C:spindle microtubule"/>
    <property type="evidence" value="ECO:0007669"/>
    <property type="project" value="TreeGrafter"/>
</dbReference>
<dbReference type="Ensembl" id="ENSCMIT00000016349.1">
    <property type="protein sequence ID" value="ENSCMIP00000016020.1"/>
    <property type="gene ID" value="ENSCMIG00000007768.1"/>
</dbReference>
<organism evidence="6 7">
    <name type="scientific">Callorhinchus milii</name>
    <name type="common">Ghost shark</name>
    <dbReference type="NCBI Taxonomy" id="7868"/>
    <lineage>
        <taxon>Eukaryota</taxon>
        <taxon>Metazoa</taxon>
        <taxon>Chordata</taxon>
        <taxon>Craniata</taxon>
        <taxon>Vertebrata</taxon>
        <taxon>Chondrichthyes</taxon>
        <taxon>Holocephali</taxon>
        <taxon>Chimaeriformes</taxon>
        <taxon>Callorhinchidae</taxon>
        <taxon>Callorhinchus</taxon>
    </lineage>
</organism>
<dbReference type="AlphaFoldDB" id="A0A4W3HL30"/>
<evidence type="ECO:0000256" key="1">
    <source>
        <dbReference type="ARBA" id="ARBA00004496"/>
    </source>
</evidence>
<accession>A0A4W3HL30</accession>
<reference evidence="7" key="1">
    <citation type="journal article" date="2006" name="Science">
        <title>Ancient noncoding elements conserved in the human genome.</title>
        <authorList>
            <person name="Venkatesh B."/>
            <person name="Kirkness E.F."/>
            <person name="Loh Y.H."/>
            <person name="Halpern A.L."/>
            <person name="Lee A.P."/>
            <person name="Johnson J."/>
            <person name="Dandona N."/>
            <person name="Viswanathan L.D."/>
            <person name="Tay A."/>
            <person name="Venter J.C."/>
            <person name="Strausberg R.L."/>
            <person name="Brenner S."/>
        </authorList>
    </citation>
    <scope>NUCLEOTIDE SEQUENCE [LARGE SCALE GENOMIC DNA]</scope>
</reference>
<dbReference type="PANTHER" id="PTHR18902:SF24">
    <property type="entry name" value="NUCLEAR MITOTIC APPARATUS PROTEIN 1"/>
    <property type="match status" value="1"/>
</dbReference>
<dbReference type="GO" id="GO:0005737">
    <property type="term" value="C:cytoplasm"/>
    <property type="evidence" value="ECO:0007669"/>
    <property type="project" value="UniProtKB-SubCell"/>
</dbReference>
<keyword evidence="2" id="KW-0963">Cytoplasm</keyword>
<reference evidence="7" key="3">
    <citation type="journal article" date="2014" name="Nature">
        <title>Elephant shark genome provides unique insights into gnathostome evolution.</title>
        <authorList>
            <consortium name="International Elephant Shark Genome Sequencing Consortium"/>
            <person name="Venkatesh B."/>
            <person name="Lee A.P."/>
            <person name="Ravi V."/>
            <person name="Maurya A.K."/>
            <person name="Lian M.M."/>
            <person name="Swann J.B."/>
            <person name="Ohta Y."/>
            <person name="Flajnik M.F."/>
            <person name="Sutoh Y."/>
            <person name="Kasahara M."/>
            <person name="Hoon S."/>
            <person name="Gangu V."/>
            <person name="Roy S.W."/>
            <person name="Irimia M."/>
            <person name="Korzh V."/>
            <person name="Kondrychyn I."/>
            <person name="Lim Z.W."/>
            <person name="Tay B.H."/>
            <person name="Tohari S."/>
            <person name="Kong K.W."/>
            <person name="Ho S."/>
            <person name="Lorente-Galdos B."/>
            <person name="Quilez J."/>
            <person name="Marques-Bonet T."/>
            <person name="Raney B.J."/>
            <person name="Ingham P.W."/>
            <person name="Tay A."/>
            <person name="Hillier L.W."/>
            <person name="Minx P."/>
            <person name="Boehm T."/>
            <person name="Wilson R.K."/>
            <person name="Brenner S."/>
            <person name="Warren W.C."/>
        </authorList>
    </citation>
    <scope>NUCLEOTIDE SEQUENCE [LARGE SCALE GENOMIC DNA]</scope>
</reference>
<dbReference type="GO" id="GO:0000132">
    <property type="term" value="P:establishment of mitotic spindle orientation"/>
    <property type="evidence" value="ECO:0007669"/>
    <property type="project" value="TreeGrafter"/>
</dbReference>
<keyword evidence="7" id="KW-1185">Reference proteome</keyword>
<dbReference type="InterPro" id="IPR051841">
    <property type="entry name" value="MT-Golgi_org_protein"/>
</dbReference>
<protein>
    <submittedName>
        <fullName evidence="6">Nuclear mitotic apparatus protein 1</fullName>
    </submittedName>
</protein>
<reference evidence="7" key="2">
    <citation type="journal article" date="2007" name="PLoS Biol.">
        <title>Survey sequencing and comparative analysis of the elephant shark (Callorhinchus milii) genome.</title>
        <authorList>
            <person name="Venkatesh B."/>
            <person name="Kirkness E.F."/>
            <person name="Loh Y.H."/>
            <person name="Halpern A.L."/>
            <person name="Lee A.P."/>
            <person name="Johnson J."/>
            <person name="Dandona N."/>
            <person name="Viswanathan L.D."/>
            <person name="Tay A."/>
            <person name="Venter J.C."/>
            <person name="Strausberg R.L."/>
            <person name="Brenner S."/>
        </authorList>
    </citation>
    <scope>NUCLEOTIDE SEQUENCE [LARGE SCALE GENOMIC DNA]</scope>
</reference>
<feature type="coiled-coil region" evidence="5">
    <location>
        <begin position="186"/>
        <end position="227"/>
    </location>
</feature>
<dbReference type="Proteomes" id="UP000314986">
    <property type="component" value="Unassembled WGS sequence"/>
</dbReference>
<feature type="coiled-coil region" evidence="5">
    <location>
        <begin position="105"/>
        <end position="153"/>
    </location>
</feature>
<evidence type="ECO:0000256" key="3">
    <source>
        <dbReference type="ARBA" id="ARBA00022553"/>
    </source>
</evidence>
<reference evidence="6" key="5">
    <citation type="submission" date="2025-09" db="UniProtKB">
        <authorList>
            <consortium name="Ensembl"/>
        </authorList>
    </citation>
    <scope>IDENTIFICATION</scope>
</reference>
<name>A0A4W3HL30_CALMI</name>
<proteinExistence type="predicted"/>
<evidence type="ECO:0000256" key="4">
    <source>
        <dbReference type="ARBA" id="ARBA00023054"/>
    </source>
</evidence>
<dbReference type="GeneTree" id="ENSGT00950000183078"/>